<name>A0ACB8EPT6_9SAUR</name>
<accession>A0ACB8EPT6</accession>
<protein>
    <submittedName>
        <fullName evidence="1">Uncharacterized protein</fullName>
    </submittedName>
</protein>
<dbReference type="EMBL" id="CM037620">
    <property type="protein sequence ID" value="KAH7994553.1"/>
    <property type="molecule type" value="Genomic_DNA"/>
</dbReference>
<evidence type="ECO:0000313" key="2">
    <source>
        <dbReference type="Proteomes" id="UP000827872"/>
    </source>
</evidence>
<gene>
    <name evidence="1" type="ORF">K3G42_009774</name>
</gene>
<dbReference type="Proteomes" id="UP000827872">
    <property type="component" value="Linkage Group LG07"/>
</dbReference>
<evidence type="ECO:0000313" key="1">
    <source>
        <dbReference type="EMBL" id="KAH7994553.1"/>
    </source>
</evidence>
<proteinExistence type="predicted"/>
<organism evidence="1 2">
    <name type="scientific">Sphaerodactylus townsendi</name>
    <dbReference type="NCBI Taxonomy" id="933632"/>
    <lineage>
        <taxon>Eukaryota</taxon>
        <taxon>Metazoa</taxon>
        <taxon>Chordata</taxon>
        <taxon>Craniata</taxon>
        <taxon>Vertebrata</taxon>
        <taxon>Euteleostomi</taxon>
        <taxon>Lepidosauria</taxon>
        <taxon>Squamata</taxon>
        <taxon>Bifurcata</taxon>
        <taxon>Gekkota</taxon>
        <taxon>Sphaerodactylidae</taxon>
        <taxon>Sphaerodactylus</taxon>
    </lineage>
</organism>
<reference evidence="1" key="1">
    <citation type="submission" date="2021-08" db="EMBL/GenBank/DDBJ databases">
        <title>The first chromosome-level gecko genome reveals the dynamic sex chromosomes of Neotropical dwarf geckos (Sphaerodactylidae: Sphaerodactylus).</title>
        <authorList>
            <person name="Pinto B.J."/>
            <person name="Keating S.E."/>
            <person name="Gamble T."/>
        </authorList>
    </citation>
    <scope>NUCLEOTIDE SEQUENCE</scope>
    <source>
        <strain evidence="1">TG3544</strain>
    </source>
</reference>
<keyword evidence="2" id="KW-1185">Reference proteome</keyword>
<comment type="caution">
    <text evidence="1">The sequence shown here is derived from an EMBL/GenBank/DDBJ whole genome shotgun (WGS) entry which is preliminary data.</text>
</comment>
<sequence length="108" mass="12163">MTKLNLARKRPCSDLDIEERRSSSFQIALHIYPVNPELWNEDLSLGKAATQTAKESLLRSVRLPPKGRRSRGDFRRADPRITILKVAQILAVIAAIAEKEKNTSPSKL</sequence>